<protein>
    <submittedName>
        <fullName evidence="3">Glycosyltransferase family 4 protein</fullName>
    </submittedName>
</protein>
<dbReference type="Proteomes" id="UP000321456">
    <property type="component" value="Unassembled WGS sequence"/>
</dbReference>
<feature type="domain" description="Glycosyl transferase family 1" evidence="1">
    <location>
        <begin position="174"/>
        <end position="347"/>
    </location>
</feature>
<dbReference type="CDD" id="cd03801">
    <property type="entry name" value="GT4_PimA-like"/>
    <property type="match status" value="1"/>
</dbReference>
<sequence>MRICITRSQKHAYSETFIRAQIKILSELSNVFSIYGGRFPERKEDGSLLNPQLFWMAHKILKIFLGRNNFFSNYGVKRHLKENKVDVVLANYGLSASHMVPPCKTLNIPLLVIFHGHDASDKKLLREYRKKYQKLFAYASFIIAVSEEMKKNLIAIGATSSKIRVIPCGVDTLKFRPNKNPHKEKRLLAVGRFTAKKGPLYTIKAFHKVLQKFPKATLTMVGKKTGLYDDCEQLVKELKIHKSVIFTGVLEQNRISDLMKASTAFVQHSITAPNGDMEGSPVSIAEASASGLPVVSSLHGGIKNLVLHEKTGFLVEETDIDAMANYIIKIFEDANNAKEMGHKGRKHVEENYNQKKQLLKLYALAQKAINNN</sequence>
<dbReference type="PANTHER" id="PTHR45947:SF3">
    <property type="entry name" value="SULFOQUINOVOSYL TRANSFERASE SQD2"/>
    <property type="match status" value="1"/>
</dbReference>
<gene>
    <name evidence="3" type="ORF">FVB32_07790</name>
</gene>
<dbReference type="Gene3D" id="3.40.50.2000">
    <property type="entry name" value="Glycogen Phosphorylase B"/>
    <property type="match status" value="2"/>
</dbReference>
<dbReference type="InterPro" id="IPR001296">
    <property type="entry name" value="Glyco_trans_1"/>
</dbReference>
<dbReference type="RefSeq" id="WP_147742839.1">
    <property type="nucleotide sequence ID" value="NZ_VRUR01000001.1"/>
</dbReference>
<evidence type="ECO:0000259" key="1">
    <source>
        <dbReference type="Pfam" id="PF00534"/>
    </source>
</evidence>
<reference evidence="3 4" key="1">
    <citation type="submission" date="2019-08" db="EMBL/GenBank/DDBJ databases">
        <title>Professor.</title>
        <authorList>
            <person name="Park J.S."/>
        </authorList>
    </citation>
    <scope>NUCLEOTIDE SEQUENCE [LARGE SCALE GENOMIC DNA]</scope>
    <source>
        <strain evidence="3 4">176CP5-101</strain>
    </source>
</reference>
<feature type="domain" description="Glycosyltransferase subfamily 4-like N-terminal" evidence="2">
    <location>
        <begin position="67"/>
        <end position="172"/>
    </location>
</feature>
<dbReference type="InterPro" id="IPR028098">
    <property type="entry name" value="Glyco_trans_4-like_N"/>
</dbReference>
<dbReference type="Pfam" id="PF13439">
    <property type="entry name" value="Glyco_transf_4"/>
    <property type="match status" value="1"/>
</dbReference>
<evidence type="ECO:0000259" key="2">
    <source>
        <dbReference type="Pfam" id="PF13439"/>
    </source>
</evidence>
<keyword evidence="3" id="KW-0808">Transferase</keyword>
<dbReference type="AlphaFoldDB" id="A0A5C8V9Z2"/>
<evidence type="ECO:0000313" key="4">
    <source>
        <dbReference type="Proteomes" id="UP000321456"/>
    </source>
</evidence>
<dbReference type="EMBL" id="VRUR01000001">
    <property type="protein sequence ID" value="TXN38183.1"/>
    <property type="molecule type" value="Genomic_DNA"/>
</dbReference>
<dbReference type="GO" id="GO:0016757">
    <property type="term" value="F:glycosyltransferase activity"/>
    <property type="evidence" value="ECO:0007669"/>
    <property type="project" value="InterPro"/>
</dbReference>
<proteinExistence type="predicted"/>
<evidence type="ECO:0000313" key="3">
    <source>
        <dbReference type="EMBL" id="TXN38183.1"/>
    </source>
</evidence>
<keyword evidence="4" id="KW-1185">Reference proteome</keyword>
<dbReference type="PANTHER" id="PTHR45947">
    <property type="entry name" value="SULFOQUINOVOSYL TRANSFERASE SQD2"/>
    <property type="match status" value="1"/>
</dbReference>
<name>A0A5C8V9Z2_9FLAO</name>
<comment type="caution">
    <text evidence="3">The sequence shown here is derived from an EMBL/GenBank/DDBJ whole genome shotgun (WGS) entry which is preliminary data.</text>
</comment>
<dbReference type="Pfam" id="PF00534">
    <property type="entry name" value="Glycos_transf_1"/>
    <property type="match status" value="1"/>
</dbReference>
<dbReference type="InterPro" id="IPR050194">
    <property type="entry name" value="Glycosyltransferase_grp1"/>
</dbReference>
<organism evidence="3 4">
    <name type="scientific">Flagellimonas hymeniacidonis</name>
    <dbReference type="NCBI Taxonomy" id="2603628"/>
    <lineage>
        <taxon>Bacteria</taxon>
        <taxon>Pseudomonadati</taxon>
        <taxon>Bacteroidota</taxon>
        <taxon>Flavobacteriia</taxon>
        <taxon>Flavobacteriales</taxon>
        <taxon>Flavobacteriaceae</taxon>
        <taxon>Flagellimonas</taxon>
    </lineage>
</organism>
<dbReference type="SUPFAM" id="SSF53756">
    <property type="entry name" value="UDP-Glycosyltransferase/glycogen phosphorylase"/>
    <property type="match status" value="1"/>
</dbReference>
<accession>A0A5C8V9Z2</accession>